<sequence length="64" mass="7178">MTGPAPRNLPSWPEREALNAGLFADNTETGFFDDLGRPVPWPDDIENWTLDACQHDHDSAQPPF</sequence>
<gene>
    <name evidence="1" type="ORF">J2S42_001773</name>
</gene>
<dbReference type="RefSeq" id="WP_307237306.1">
    <property type="nucleotide sequence ID" value="NZ_JAUSUZ010000001.1"/>
</dbReference>
<proteinExistence type="predicted"/>
<organism evidence="1 2">
    <name type="scientific">Catenuloplanes indicus</name>
    <dbReference type="NCBI Taxonomy" id="137267"/>
    <lineage>
        <taxon>Bacteria</taxon>
        <taxon>Bacillati</taxon>
        <taxon>Actinomycetota</taxon>
        <taxon>Actinomycetes</taxon>
        <taxon>Micromonosporales</taxon>
        <taxon>Micromonosporaceae</taxon>
        <taxon>Catenuloplanes</taxon>
    </lineage>
</organism>
<dbReference type="EMBL" id="JAUSUZ010000001">
    <property type="protein sequence ID" value="MDQ0365104.1"/>
    <property type="molecule type" value="Genomic_DNA"/>
</dbReference>
<protein>
    <submittedName>
        <fullName evidence="1">Uncharacterized protein</fullName>
    </submittedName>
</protein>
<keyword evidence="2" id="KW-1185">Reference proteome</keyword>
<evidence type="ECO:0000313" key="1">
    <source>
        <dbReference type="EMBL" id="MDQ0365104.1"/>
    </source>
</evidence>
<dbReference type="Proteomes" id="UP001240236">
    <property type="component" value="Unassembled WGS sequence"/>
</dbReference>
<comment type="caution">
    <text evidence="1">The sequence shown here is derived from an EMBL/GenBank/DDBJ whole genome shotgun (WGS) entry which is preliminary data.</text>
</comment>
<name>A0AAE4AWJ2_9ACTN</name>
<dbReference type="AlphaFoldDB" id="A0AAE4AWJ2"/>
<reference evidence="1 2" key="1">
    <citation type="submission" date="2023-07" db="EMBL/GenBank/DDBJ databases">
        <title>Sequencing the genomes of 1000 actinobacteria strains.</title>
        <authorList>
            <person name="Klenk H.-P."/>
        </authorList>
    </citation>
    <scope>NUCLEOTIDE SEQUENCE [LARGE SCALE GENOMIC DNA]</scope>
    <source>
        <strain evidence="1 2">DSM 44709</strain>
    </source>
</reference>
<evidence type="ECO:0000313" key="2">
    <source>
        <dbReference type="Proteomes" id="UP001240236"/>
    </source>
</evidence>
<accession>A0AAE4AWJ2</accession>